<dbReference type="EC" id="5.3.1.9" evidence="7"/>
<dbReference type="InterPro" id="IPR046348">
    <property type="entry name" value="SIS_dom_sf"/>
</dbReference>
<evidence type="ECO:0000256" key="4">
    <source>
        <dbReference type="ARBA" id="ARBA00023152"/>
    </source>
</evidence>
<dbReference type="InterPro" id="IPR035482">
    <property type="entry name" value="SIS_PGI_2"/>
</dbReference>
<dbReference type="NCBIfam" id="NF001211">
    <property type="entry name" value="PRK00179.1"/>
    <property type="match status" value="1"/>
</dbReference>
<comment type="catalytic activity">
    <reaction evidence="6 7 8">
        <text>alpha-D-glucose 6-phosphate = beta-D-fructose 6-phosphate</text>
        <dbReference type="Rhea" id="RHEA:11816"/>
        <dbReference type="ChEBI" id="CHEBI:57634"/>
        <dbReference type="ChEBI" id="CHEBI:58225"/>
        <dbReference type="EC" id="5.3.1.9"/>
    </reaction>
</comment>
<dbReference type="GO" id="GO:0004347">
    <property type="term" value="F:glucose-6-phosphate isomerase activity"/>
    <property type="evidence" value="ECO:0007669"/>
    <property type="project" value="UniProtKB-UniRule"/>
</dbReference>
<dbReference type="RefSeq" id="WP_088410709.1">
    <property type="nucleotide sequence ID" value="NZ_CP021995.1"/>
</dbReference>
<feature type="active site" evidence="7">
    <location>
        <position position="502"/>
    </location>
</feature>
<sequence length="534" mass="57383">MPHAAWADLEAAARRDADARIQDQFTADPDRLARLTLDVAGLHIDLSKQSWTHAGLKAALDLARACDVEGRRAALFNGEAVNLTEGRAVLHPALRAPGGADFHALEEPVSAEVEAVRAEMKAYAEALRSGNETGASGRPFKTVLHIGIGGSDLGPRLIWDALRPLDPAIDLRFVANIDPRDMAEALIGLDPETTLVIVVSKSFTTQETLLNAQAAKAWLAAALPAEGMAKHFIGVTAAPEKAAAFGCGRTFAFRDWVGGRYSLWSAVSLSCVIGLGWDAFQGFLDGAAALDRHFLEAPLERNAPVLLALAEIYNVDGLHRPARTIAPYAHDLRRLPAFLQQLEMESNGKQVRRDGAPVGRQTCPVIFGEPGANGQHAFFQQLHQGPQVVPVEFIIVGRTCEETPSTYLWANALAQGQALMLGKTETQARAELIASGASEDEADRLAPHKAFPGNRPSTAILMERLTPPTLGALIALYEHKTFVEGVLWDINSFDQWGVELGKVLAKALLKDAATGTPSADLDPSTADLLRRLTA</sequence>
<evidence type="ECO:0000256" key="3">
    <source>
        <dbReference type="ARBA" id="ARBA00022432"/>
    </source>
</evidence>
<evidence type="ECO:0000256" key="7">
    <source>
        <dbReference type="HAMAP-Rule" id="MF_00473"/>
    </source>
</evidence>
<dbReference type="InterPro" id="IPR001672">
    <property type="entry name" value="G6P_Isomerase"/>
</dbReference>
<dbReference type="EMBL" id="CP021995">
    <property type="protein sequence ID" value="ASD26852.1"/>
    <property type="molecule type" value="Genomic_DNA"/>
</dbReference>
<dbReference type="CDD" id="cd05016">
    <property type="entry name" value="SIS_PGI_2"/>
    <property type="match status" value="1"/>
</dbReference>
<dbReference type="Gene3D" id="3.40.50.10490">
    <property type="entry name" value="Glucose-6-phosphate isomerase like protein, domain 1"/>
    <property type="match status" value="2"/>
</dbReference>
<comment type="pathway">
    <text evidence="7">Carbohydrate biosynthesis; gluconeogenesis.</text>
</comment>
<dbReference type="AlphaFoldDB" id="A0A1Z3LXC5"/>
<comment type="subcellular location">
    <subcellularLocation>
        <location evidence="7">Cytoplasm</location>
    </subcellularLocation>
</comment>
<dbReference type="HAMAP" id="MF_00473">
    <property type="entry name" value="G6P_isomerase"/>
    <property type="match status" value="1"/>
</dbReference>
<dbReference type="STRING" id="293.GCA_000988015_02579"/>
<dbReference type="InterPro" id="IPR023096">
    <property type="entry name" value="G6P_Isomerase_C"/>
</dbReference>
<dbReference type="UniPathway" id="UPA00138"/>
<proteinExistence type="inferred from homology"/>
<name>A0A1Z3LXC5_BREDI</name>
<dbReference type="PANTHER" id="PTHR11469:SF1">
    <property type="entry name" value="GLUCOSE-6-PHOSPHATE ISOMERASE"/>
    <property type="match status" value="1"/>
</dbReference>
<gene>
    <name evidence="7" type="primary">pgi</name>
    <name evidence="9" type="ORF">CD943_08080</name>
</gene>
<feature type="active site" evidence="7">
    <location>
        <position position="376"/>
    </location>
</feature>
<feature type="active site" description="Proton donor" evidence="7">
    <location>
        <position position="345"/>
    </location>
</feature>
<accession>A0A1Z3LXC5</accession>
<dbReference type="UniPathway" id="UPA00109">
    <property type="reaction ID" value="UER00181"/>
</dbReference>
<dbReference type="Proteomes" id="UP000197024">
    <property type="component" value="Chromosome"/>
</dbReference>
<organism evidence="9 10">
    <name type="scientific">Brevundimonas diminuta</name>
    <name type="common">Pseudomonas diminuta</name>
    <dbReference type="NCBI Taxonomy" id="293"/>
    <lineage>
        <taxon>Bacteria</taxon>
        <taxon>Pseudomonadati</taxon>
        <taxon>Pseudomonadota</taxon>
        <taxon>Alphaproteobacteria</taxon>
        <taxon>Caulobacterales</taxon>
        <taxon>Caulobacteraceae</taxon>
        <taxon>Brevundimonas</taxon>
    </lineage>
</organism>
<evidence type="ECO:0000313" key="9">
    <source>
        <dbReference type="EMBL" id="ASD26852.1"/>
    </source>
</evidence>
<evidence type="ECO:0000313" key="10">
    <source>
        <dbReference type="Proteomes" id="UP000197024"/>
    </source>
</evidence>
<dbReference type="PANTHER" id="PTHR11469">
    <property type="entry name" value="GLUCOSE-6-PHOSPHATE ISOMERASE"/>
    <property type="match status" value="1"/>
</dbReference>
<dbReference type="Pfam" id="PF00342">
    <property type="entry name" value="PGI"/>
    <property type="match status" value="1"/>
</dbReference>
<dbReference type="GO" id="GO:0048029">
    <property type="term" value="F:monosaccharide binding"/>
    <property type="evidence" value="ECO:0007669"/>
    <property type="project" value="TreeGrafter"/>
</dbReference>
<comment type="similarity">
    <text evidence="2 7 8">Belongs to the GPI family.</text>
</comment>
<dbReference type="InterPro" id="IPR018189">
    <property type="entry name" value="Phosphoglucose_isomerase_CS"/>
</dbReference>
<dbReference type="GO" id="GO:0006094">
    <property type="term" value="P:gluconeogenesis"/>
    <property type="evidence" value="ECO:0007669"/>
    <property type="project" value="UniProtKB-UniRule"/>
</dbReference>
<comment type="function">
    <text evidence="7">Catalyzes the reversible isomerization of glucose-6-phosphate to fructose-6-phosphate.</text>
</comment>
<dbReference type="Gene3D" id="1.10.1390.10">
    <property type="match status" value="1"/>
</dbReference>
<keyword evidence="3 7" id="KW-0312">Gluconeogenesis</keyword>
<dbReference type="GO" id="GO:0005829">
    <property type="term" value="C:cytosol"/>
    <property type="evidence" value="ECO:0007669"/>
    <property type="project" value="TreeGrafter"/>
</dbReference>
<reference evidence="9 10" key="2">
    <citation type="submission" date="2017-06" db="EMBL/GenBank/DDBJ databases">
        <authorList>
            <person name="Kim H.J."/>
            <person name="Triplett B.A."/>
        </authorList>
    </citation>
    <scope>NUCLEOTIDE SEQUENCE [LARGE SCALE GENOMIC DNA]</scope>
    <source>
        <strain evidence="9 10">BZC3</strain>
    </source>
</reference>
<keyword evidence="4 7" id="KW-0324">Glycolysis</keyword>
<keyword evidence="7" id="KW-0963">Cytoplasm</keyword>
<keyword evidence="5 7" id="KW-0413">Isomerase</keyword>
<dbReference type="PRINTS" id="PR00662">
    <property type="entry name" value="G6PISOMERASE"/>
</dbReference>
<dbReference type="PROSITE" id="PS00765">
    <property type="entry name" value="P_GLUCOSE_ISOMERASE_1"/>
    <property type="match status" value="1"/>
</dbReference>
<dbReference type="PROSITE" id="PS51463">
    <property type="entry name" value="P_GLUCOSE_ISOMERASE_3"/>
    <property type="match status" value="1"/>
</dbReference>
<comment type="pathway">
    <text evidence="1 7 8">Carbohydrate degradation; glycolysis; D-glyceraldehyde 3-phosphate and glycerone phosphate from D-glucose: step 2/4.</text>
</comment>
<dbReference type="InterPro" id="IPR035476">
    <property type="entry name" value="SIS_PGI_1"/>
</dbReference>
<dbReference type="SUPFAM" id="SSF53697">
    <property type="entry name" value="SIS domain"/>
    <property type="match status" value="1"/>
</dbReference>
<dbReference type="CDD" id="cd05015">
    <property type="entry name" value="SIS_PGI_1"/>
    <property type="match status" value="1"/>
</dbReference>
<reference evidence="9 10" key="1">
    <citation type="submission" date="2017-06" db="EMBL/GenBank/DDBJ databases">
        <title>Biodegradation of gentamicin by bacterial consortia AMQD4 in synthetic medium and raw gentamicin sewage.</title>
        <authorList>
            <person name="Chang H."/>
            <person name="Feng Y."/>
            <person name="Li Z."/>
            <person name="Xue J."/>
            <person name="Cheng D."/>
        </authorList>
    </citation>
    <scope>NUCLEOTIDE SEQUENCE [LARGE SCALE GENOMIC DNA]</scope>
    <source>
        <strain evidence="9 10">BZC3</strain>
    </source>
</reference>
<evidence type="ECO:0000256" key="5">
    <source>
        <dbReference type="ARBA" id="ARBA00023235"/>
    </source>
</evidence>
<dbReference type="GO" id="GO:0097367">
    <property type="term" value="F:carbohydrate derivative binding"/>
    <property type="evidence" value="ECO:0007669"/>
    <property type="project" value="InterPro"/>
</dbReference>
<protein>
    <recommendedName>
        <fullName evidence="7">Glucose-6-phosphate isomerase</fullName>
        <shortName evidence="7">GPI</shortName>
        <ecNumber evidence="7">5.3.1.9</ecNumber>
    </recommendedName>
    <alternativeName>
        <fullName evidence="7">Phosphoglucose isomerase</fullName>
        <shortName evidence="7">PGI</shortName>
    </alternativeName>
    <alternativeName>
        <fullName evidence="7">Phosphohexose isomerase</fullName>
        <shortName evidence="7">PHI</shortName>
    </alternativeName>
</protein>
<evidence type="ECO:0000256" key="1">
    <source>
        <dbReference type="ARBA" id="ARBA00004926"/>
    </source>
</evidence>
<dbReference type="GO" id="GO:0006096">
    <property type="term" value="P:glycolytic process"/>
    <property type="evidence" value="ECO:0007669"/>
    <property type="project" value="UniProtKB-UniRule"/>
</dbReference>
<evidence type="ECO:0000256" key="2">
    <source>
        <dbReference type="ARBA" id="ARBA00006604"/>
    </source>
</evidence>
<evidence type="ECO:0000256" key="8">
    <source>
        <dbReference type="RuleBase" id="RU000612"/>
    </source>
</evidence>
<dbReference type="GO" id="GO:0051156">
    <property type="term" value="P:glucose 6-phosphate metabolic process"/>
    <property type="evidence" value="ECO:0007669"/>
    <property type="project" value="TreeGrafter"/>
</dbReference>
<evidence type="ECO:0000256" key="6">
    <source>
        <dbReference type="ARBA" id="ARBA00029321"/>
    </source>
</evidence>
<dbReference type="PROSITE" id="PS00174">
    <property type="entry name" value="P_GLUCOSE_ISOMERASE_2"/>
    <property type="match status" value="1"/>
</dbReference>